<dbReference type="InterPro" id="IPR025161">
    <property type="entry name" value="IS402-like_dom"/>
</dbReference>
<feature type="region of interest" description="Disordered" evidence="1">
    <location>
        <begin position="112"/>
        <end position="174"/>
    </location>
</feature>
<name>A0ABS3RCK6_9ACTN</name>
<feature type="domain" description="Insertion element IS402-like" evidence="2">
    <location>
        <begin position="12"/>
        <end position="78"/>
    </location>
</feature>
<reference evidence="3 4" key="1">
    <citation type="submission" date="2021-03" db="EMBL/GenBank/DDBJ databases">
        <authorList>
            <person name="Kanchanasin P."/>
            <person name="Saeng-In P."/>
            <person name="Phongsopitanun W."/>
            <person name="Yuki M."/>
            <person name="Kudo T."/>
            <person name="Ohkuma M."/>
            <person name="Tanasupawat S."/>
        </authorList>
    </citation>
    <scope>NUCLEOTIDE SEQUENCE [LARGE SCALE GENOMIC DNA]</scope>
    <source>
        <strain evidence="3 4">L46</strain>
    </source>
</reference>
<protein>
    <submittedName>
        <fullName evidence="3">Transposase</fullName>
    </submittedName>
</protein>
<organism evidence="3 4">
    <name type="scientific">Actinomadura nitritigenes</name>
    <dbReference type="NCBI Taxonomy" id="134602"/>
    <lineage>
        <taxon>Bacteria</taxon>
        <taxon>Bacillati</taxon>
        <taxon>Actinomycetota</taxon>
        <taxon>Actinomycetes</taxon>
        <taxon>Streptosporangiales</taxon>
        <taxon>Thermomonosporaceae</taxon>
        <taxon>Actinomadura</taxon>
    </lineage>
</organism>
<feature type="compositionally biased region" description="Pro residues" evidence="1">
    <location>
        <begin position="159"/>
        <end position="174"/>
    </location>
</feature>
<evidence type="ECO:0000259" key="2">
    <source>
        <dbReference type="Pfam" id="PF13340"/>
    </source>
</evidence>
<dbReference type="PANTHER" id="PTHR46637:SF1">
    <property type="entry name" value="BLL5188 PROTEIN"/>
    <property type="match status" value="1"/>
</dbReference>
<gene>
    <name evidence="3" type="ORF">J4557_39275</name>
</gene>
<dbReference type="PANTHER" id="PTHR46637">
    <property type="entry name" value="TIS1421-TRANSPOSASE PROTEIN A"/>
    <property type="match status" value="1"/>
</dbReference>
<evidence type="ECO:0000313" key="4">
    <source>
        <dbReference type="Proteomes" id="UP000666915"/>
    </source>
</evidence>
<evidence type="ECO:0000313" key="3">
    <source>
        <dbReference type="EMBL" id="MBO2443587.1"/>
    </source>
</evidence>
<comment type="caution">
    <text evidence="3">The sequence shown here is derived from an EMBL/GenBank/DDBJ whole genome shotgun (WGS) entry which is preliminary data.</text>
</comment>
<evidence type="ECO:0000256" key="1">
    <source>
        <dbReference type="SAM" id="MobiDB-lite"/>
    </source>
</evidence>
<dbReference type="Pfam" id="PF13340">
    <property type="entry name" value="DUF4096"/>
    <property type="match status" value="1"/>
</dbReference>
<sequence>MDVDACLKRHDLTDAEWELLAPLPPAHPRQGHRWNDHRTMINGVMFRSRAGCTWRDLPLSTGTGRWPMTGIAAGHWTGRGKRSSIGLRAGADEAEAEEWTVSADSTIFRAHQHAAGARHVPAADAPQANDKNPDAGPGGEALGRSRGGLSTKIHMGSRPPVPADRPDPQPRPAQ</sequence>
<proteinExistence type="predicted"/>
<dbReference type="EMBL" id="JAGEOK010000034">
    <property type="protein sequence ID" value="MBO2443587.1"/>
    <property type="molecule type" value="Genomic_DNA"/>
</dbReference>
<accession>A0ABS3RCK6</accession>
<dbReference type="Proteomes" id="UP000666915">
    <property type="component" value="Unassembled WGS sequence"/>
</dbReference>
<dbReference type="RefSeq" id="WP_208271893.1">
    <property type="nucleotide sequence ID" value="NZ_BAAAGM010000029.1"/>
</dbReference>
<keyword evidence="4" id="KW-1185">Reference proteome</keyword>
<dbReference type="InterPro" id="IPR052909">
    <property type="entry name" value="Transposase_6_like"/>
</dbReference>